<accession>A0A7T7BLP5</accession>
<evidence type="ECO:0000256" key="1">
    <source>
        <dbReference type="ARBA" id="ARBA00022529"/>
    </source>
</evidence>
<evidence type="ECO:0000313" key="5">
    <source>
        <dbReference type="EMBL" id="QQK44420.1"/>
    </source>
</evidence>
<protein>
    <submittedName>
        <fullName evidence="5">Uncharacterized protein</fullName>
    </submittedName>
</protein>
<evidence type="ECO:0000256" key="2">
    <source>
        <dbReference type="ARBA" id="ARBA00022854"/>
    </source>
</evidence>
<reference evidence="5 6" key="1">
    <citation type="submission" date="2020-08" db="EMBL/GenBank/DDBJ databases">
        <title>The completed genome sequence of the pathogenic ascomycete fungus Penicillium digitatum.</title>
        <authorList>
            <person name="Wang M."/>
        </authorList>
    </citation>
    <scope>NUCLEOTIDE SEQUENCE [LARGE SCALE GENOMIC DNA]</scope>
    <source>
        <strain evidence="5 6">PdW03</strain>
    </source>
</reference>
<sequence length="102" mass="10927">MRFIFIALMAIVGSALAADKAPALIGVGYPCKADGSAGNCASGFCLASLFALYRNLSDIKRLTYHTATCPREPGGVQVDCRSRHWCKLIGKAIFMLEESLQG</sequence>
<dbReference type="Pfam" id="PF11410">
    <property type="entry name" value="Antifungal_pept"/>
    <property type="match status" value="1"/>
</dbReference>
<keyword evidence="1" id="KW-0929">Antimicrobial</keyword>
<proteinExistence type="predicted"/>
<feature type="chain" id="PRO_5031093293" evidence="4">
    <location>
        <begin position="18"/>
        <end position="102"/>
    </location>
</feature>
<name>A0A7T7BLP5_PENDI</name>
<evidence type="ECO:0000313" key="6">
    <source>
        <dbReference type="Proteomes" id="UP000595662"/>
    </source>
</evidence>
<gene>
    <name evidence="5" type="ORF">Pdw03_8321</name>
</gene>
<dbReference type="Proteomes" id="UP000595662">
    <property type="component" value="Chromosome 3"/>
</dbReference>
<dbReference type="InterPro" id="IPR009101">
    <property type="entry name" value="Gurmarin/antifun_pep"/>
</dbReference>
<evidence type="ECO:0000256" key="3">
    <source>
        <dbReference type="ARBA" id="ARBA00023157"/>
    </source>
</evidence>
<keyword evidence="2" id="KW-0960">Knottin</keyword>
<keyword evidence="4" id="KW-0732">Signal</keyword>
<organism evidence="5 6">
    <name type="scientific">Penicillium digitatum</name>
    <name type="common">Green mold</name>
    <dbReference type="NCBI Taxonomy" id="36651"/>
    <lineage>
        <taxon>Eukaryota</taxon>
        <taxon>Fungi</taxon>
        <taxon>Dikarya</taxon>
        <taxon>Ascomycota</taxon>
        <taxon>Pezizomycotina</taxon>
        <taxon>Eurotiomycetes</taxon>
        <taxon>Eurotiomycetidae</taxon>
        <taxon>Eurotiales</taxon>
        <taxon>Aspergillaceae</taxon>
        <taxon>Penicillium</taxon>
    </lineage>
</organism>
<dbReference type="EMBL" id="CP060776">
    <property type="protein sequence ID" value="QQK44420.1"/>
    <property type="molecule type" value="Genomic_DNA"/>
</dbReference>
<feature type="signal peptide" evidence="4">
    <location>
        <begin position="1"/>
        <end position="17"/>
    </location>
</feature>
<dbReference type="GeneID" id="90953076"/>
<keyword evidence="3" id="KW-1015">Disulfide bond</keyword>
<evidence type="ECO:0000256" key="4">
    <source>
        <dbReference type="SAM" id="SignalP"/>
    </source>
</evidence>
<dbReference type="RefSeq" id="XP_065957010.1">
    <property type="nucleotide sequence ID" value="XM_066101927.1"/>
</dbReference>
<dbReference type="InterPro" id="IPR024206">
    <property type="entry name" value="Gurmarin/antimicrobial_peptd"/>
</dbReference>
<dbReference type="AlphaFoldDB" id="A0A7T7BLP5"/>
<dbReference type="SUPFAM" id="SSF57048">
    <property type="entry name" value="Gurmarin-like"/>
    <property type="match status" value="1"/>
</dbReference>